<dbReference type="RefSeq" id="WP_015031708.1">
    <property type="nucleotide sequence ID" value="NC_018750.1"/>
</dbReference>
<dbReference type="Proteomes" id="UP000006854">
    <property type="component" value="Chromosome"/>
</dbReference>
<evidence type="ECO:0000313" key="2">
    <source>
        <dbReference type="Proteomes" id="UP000006854"/>
    </source>
</evidence>
<dbReference type="HOGENOM" id="CLU_684987_0_0_11"/>
<proteinExistence type="predicted"/>
<gene>
    <name evidence="1" type="ordered locus">SVEN_0502</name>
</gene>
<protein>
    <submittedName>
        <fullName evidence="1">Uncharacterized protein</fullName>
    </submittedName>
</protein>
<dbReference type="KEGG" id="sve:SVEN_0502"/>
<evidence type="ECO:0000313" key="1">
    <source>
        <dbReference type="EMBL" id="CCA53789.1"/>
    </source>
</evidence>
<name>F2R797_STRVP</name>
<reference evidence="1 2" key="1">
    <citation type="journal article" date="2011" name="BMC Genomics">
        <title>Genome-wide analysis of the role of GlnR in Streptomyces venezuelae provides new insights into global nitrogen regulation in actinomycetes.</title>
        <authorList>
            <person name="Pullan S.T."/>
            <person name="Bibb M.J."/>
            <person name="Merrick M."/>
        </authorList>
    </citation>
    <scope>NUCLEOTIDE SEQUENCE [LARGE SCALE GENOMIC DNA]</scope>
    <source>
        <strain evidence="1">ATCC 10712</strain>
    </source>
</reference>
<organism evidence="1 2">
    <name type="scientific">Streptomyces venezuelae (strain ATCC 10712 / CBS 650.69 / DSM 40230 / JCM 4526 / NBRC 13096 / PD 04745)</name>
    <dbReference type="NCBI Taxonomy" id="953739"/>
    <lineage>
        <taxon>Bacteria</taxon>
        <taxon>Bacillati</taxon>
        <taxon>Actinomycetota</taxon>
        <taxon>Actinomycetes</taxon>
        <taxon>Kitasatosporales</taxon>
        <taxon>Streptomycetaceae</taxon>
        <taxon>Streptomyces</taxon>
    </lineage>
</organism>
<sequence length="402" mass="43907">MTESYTVEKAPGVSGMGRDSFASPDAIPANGLRYAVALPFYQRHGIYIEDAGRPIQVKGGAHELTIEEKRSTTQTIPVGGGGGSEDWRSTVKSVLGIVVKTAENALRAKYPNLPDGAISGLLGFSASSADSVSKQEKVSFSVSDKVKIVPLTGKTILARPVYFKVKSVSDEWMKESGGGLKLVRRSVVSDVVVKMGWILECPDANGGMRLARQMPSDPREGVEYDYKADTLLNIPTPPDPVVDEYAPPTGPPDRMDENSGANKVRWRFTGPQESTVKPLGNGLRRESRGFSEDYFTGISVQCPPPKYQGDSRTYESYRFDYRIEGTSPNLGNWDWEERSAGTVSFANGTRTIDPWESDPRTMAQHRGIPADGSEYTFDLRFHAYLATVAADPKLSVNIIPVA</sequence>
<dbReference type="EMBL" id="FR845719">
    <property type="protein sequence ID" value="CCA53789.1"/>
    <property type="molecule type" value="Genomic_DNA"/>
</dbReference>
<accession>F2R797</accession>
<keyword evidence="2" id="KW-1185">Reference proteome</keyword>
<dbReference type="STRING" id="953739.SVEN_0502"/>
<dbReference type="OrthoDB" id="4277693at2"/>
<dbReference type="GeneID" id="51861098"/>
<dbReference type="AlphaFoldDB" id="F2R797"/>